<accession>A0A091RPT5</accession>
<name>A0A091RPT5_9AVES</name>
<proteinExistence type="predicted"/>
<evidence type="ECO:0000256" key="2">
    <source>
        <dbReference type="SAM" id="MobiDB-lite"/>
    </source>
</evidence>
<feature type="region of interest" description="Disordered" evidence="2">
    <location>
        <begin position="294"/>
        <end position="317"/>
    </location>
</feature>
<feature type="region of interest" description="Disordered" evidence="2">
    <location>
        <begin position="237"/>
        <end position="273"/>
    </location>
</feature>
<dbReference type="GO" id="GO:0005814">
    <property type="term" value="C:centriole"/>
    <property type="evidence" value="ECO:0007669"/>
    <property type="project" value="InterPro"/>
</dbReference>
<evidence type="ECO:0000313" key="4">
    <source>
        <dbReference type="Proteomes" id="UP000053369"/>
    </source>
</evidence>
<dbReference type="InterPro" id="IPR033207">
    <property type="entry name" value="CCP110"/>
</dbReference>
<dbReference type="GO" id="GO:0007099">
    <property type="term" value="P:centriole replication"/>
    <property type="evidence" value="ECO:0007669"/>
    <property type="project" value="InterPro"/>
</dbReference>
<feature type="compositionally biased region" description="Basic and acidic residues" evidence="2">
    <location>
        <begin position="253"/>
        <end position="273"/>
    </location>
</feature>
<organism evidence="3 4">
    <name type="scientific">Mesitornis unicolor</name>
    <name type="common">brown roatelo</name>
    <dbReference type="NCBI Taxonomy" id="54374"/>
    <lineage>
        <taxon>Eukaryota</taxon>
        <taxon>Metazoa</taxon>
        <taxon>Chordata</taxon>
        <taxon>Craniata</taxon>
        <taxon>Vertebrata</taxon>
        <taxon>Euteleostomi</taxon>
        <taxon>Archelosauria</taxon>
        <taxon>Archosauria</taxon>
        <taxon>Dinosauria</taxon>
        <taxon>Saurischia</taxon>
        <taxon>Theropoda</taxon>
        <taxon>Coelurosauria</taxon>
        <taxon>Aves</taxon>
        <taxon>Neognathae</taxon>
        <taxon>Neoaves</taxon>
        <taxon>Columbimorphae</taxon>
        <taxon>Mesitornithiformes</taxon>
        <taxon>Mesitornithidae</taxon>
        <taxon>Mesitornis</taxon>
    </lineage>
</organism>
<feature type="region of interest" description="Disordered" evidence="2">
    <location>
        <begin position="968"/>
        <end position="1012"/>
    </location>
</feature>
<reference evidence="3 4" key="1">
    <citation type="submission" date="2014-04" db="EMBL/GenBank/DDBJ databases">
        <title>Genome evolution of avian class.</title>
        <authorList>
            <person name="Zhang G."/>
            <person name="Li C."/>
        </authorList>
    </citation>
    <scope>NUCLEOTIDE SEQUENCE [LARGE SCALE GENOMIC DNA]</scope>
    <source>
        <strain evidence="3">BGI_N332</strain>
    </source>
</reference>
<dbReference type="GO" id="GO:0032053">
    <property type="term" value="P:ciliary basal body organization"/>
    <property type="evidence" value="ECO:0007669"/>
    <property type="project" value="TreeGrafter"/>
</dbReference>
<dbReference type="PANTHER" id="PTHR13594">
    <property type="entry name" value="CENTRIOLAR COILED-COIL PROTEIN OF 110 KDA"/>
    <property type="match status" value="1"/>
</dbReference>
<feature type="compositionally biased region" description="Polar residues" evidence="2">
    <location>
        <begin position="294"/>
        <end position="303"/>
    </location>
</feature>
<feature type="region of interest" description="Disordered" evidence="2">
    <location>
        <begin position="123"/>
        <end position="152"/>
    </location>
</feature>
<dbReference type="GO" id="GO:1903723">
    <property type="term" value="P:negative regulation of centriole elongation"/>
    <property type="evidence" value="ECO:0007669"/>
    <property type="project" value="TreeGrafter"/>
</dbReference>
<feature type="compositionally biased region" description="Basic residues" evidence="2">
    <location>
        <begin position="1002"/>
        <end position="1012"/>
    </location>
</feature>
<feature type="compositionally biased region" description="Low complexity" evidence="2">
    <location>
        <begin position="304"/>
        <end position="317"/>
    </location>
</feature>
<evidence type="ECO:0000256" key="1">
    <source>
        <dbReference type="SAM" id="Coils"/>
    </source>
</evidence>
<gene>
    <name evidence="3" type="ORF">N332_01084</name>
</gene>
<protein>
    <submittedName>
        <fullName evidence="3">Centriolar coiled-coil protein of 110 kDa</fullName>
    </submittedName>
</protein>
<evidence type="ECO:0000313" key="3">
    <source>
        <dbReference type="EMBL" id="KFQ30492.1"/>
    </source>
</evidence>
<dbReference type="Pfam" id="PF16025">
    <property type="entry name" value="CaM_bind"/>
    <property type="match status" value="2"/>
</dbReference>
<dbReference type="Proteomes" id="UP000053369">
    <property type="component" value="Unassembled WGS sequence"/>
</dbReference>
<dbReference type="EMBL" id="KK803549">
    <property type="protein sequence ID" value="KFQ30492.1"/>
    <property type="molecule type" value="Genomic_DNA"/>
</dbReference>
<feature type="compositionally biased region" description="Basic and acidic residues" evidence="2">
    <location>
        <begin position="131"/>
        <end position="144"/>
    </location>
</feature>
<sequence length="1012" mass="113873">MEDYEIFCKKHLSRIQEEAIKTETSFTVQPKSISLIQFHGVPVLSPLLSLEKKKELQQYKQKALDLETRRQNSRKRALLDRVQEILENVQIKKGPNVNDTNVLEAENICPDSDSEALTDFTALSDVSTARSPERHDPTELEKTPELMPADTTGQVTSNATEVVKEAEDNVFSKQSESPFSKDIPCPRATSPDNVHNKLESLGLQKQEGLGVPPSCEEVQDPYVMSLQNLMKKSREYIEKEQTKRSSKGNSKRSMSDSHSDKENDGVKTTDSVKERVRLTGRSCTTLTLDKPSLNKSNTLLQGASTHPNNTSMSTSSSFSKVDIPVRVGTPPLVDLDSDEEFKKTSMFDRDSSIIRSLTSSYAKLPSPEPSMSPKMHRRRTRPLSMGHIIINNPVNAYELSPKGKGRAMDLIMQDIADKNNVSESVPKFMVDFTMVCPSRVPGVNRNSSGPCDGLGVGKPNHPSFGNLESKGMLSATVEGQVVMGSKGPYKVETNTNIVAPKLSEPFAISQSAVTQKLLAVNETKPSGLLENTKGNSPVELNKSYDVENPSPLLMQNKNMRQQVDTPSVSPVNEQFLENSFEKVKRRLDLDTENCQKESSTCILTVEMEEQEKQWLQEQKYPVGSVYITKNAAPDSMAREDILKTKMLAFEEMRKRLEEQHAQQLSILIAEQEREQEKLQKELEDQERKLKGKNIATTEIEISKVNINSRMELEWRKKSNSGLLESVQSQLETVHNANATSIGFSHTTTPDTFSSTSETSFFLWGPSSSGVIKTSVSRPSNRIKTRWTQVFSPEIKMKFDKITAVAKGFLTRRLLQTEKLKHLKQTVKDTMEFIKNFQSEAPLKRGSVSAQDASLHERVMAQLRAALYDIYDIFFTMEASERMHILRHDREVRKEKMLRQMDKVKSPRERVTLSTATQKSLDRKKYMKTLEMGMPSKKIIIKQKTPESRVLQPNQGQNAPVHRLLCRQGTPKTSMKGGEQNRKKAPESRVSNKAVSGAYAGRTQRKKPNVVTI</sequence>
<keyword evidence="1" id="KW-0175">Coiled coil</keyword>
<dbReference type="PANTHER" id="PTHR13594:SF1">
    <property type="entry name" value="CENTRIOLAR COILED-COIL PROTEIN OF 110 KDA"/>
    <property type="match status" value="1"/>
</dbReference>
<feature type="coiled-coil region" evidence="1">
    <location>
        <begin position="639"/>
        <end position="695"/>
    </location>
</feature>
<feature type="region of interest" description="Disordered" evidence="2">
    <location>
        <begin position="168"/>
        <end position="194"/>
    </location>
</feature>
<keyword evidence="4" id="KW-1185">Reference proteome</keyword>
<feature type="coiled-coil region" evidence="1">
    <location>
        <begin position="49"/>
        <end position="76"/>
    </location>
</feature>
<dbReference type="GO" id="GO:0032465">
    <property type="term" value="P:regulation of cytokinesis"/>
    <property type="evidence" value="ECO:0007669"/>
    <property type="project" value="InterPro"/>
</dbReference>
<dbReference type="AlphaFoldDB" id="A0A091RPT5"/>